<comment type="caution">
    <text evidence="10">The sequence shown here is derived from an EMBL/GenBank/DDBJ whole genome shotgun (WGS) entry which is preliminary data.</text>
</comment>
<dbReference type="PANTHER" id="PTHR21299">
    <property type="entry name" value="CYTIDYLATE KINASE/PANTOATE-BETA-ALANINE LIGASE"/>
    <property type="match status" value="1"/>
</dbReference>
<dbReference type="EC" id="2.7.4.25" evidence="8"/>
<keyword evidence="3 8" id="KW-0547">Nucleotide-binding</keyword>
<organism evidence="10 11">
    <name type="scientific">Clostridium botulinum</name>
    <dbReference type="NCBI Taxonomy" id="1491"/>
    <lineage>
        <taxon>Bacteria</taxon>
        <taxon>Bacillati</taxon>
        <taxon>Bacillota</taxon>
        <taxon>Clostridia</taxon>
        <taxon>Eubacteriales</taxon>
        <taxon>Clostridiaceae</taxon>
        <taxon>Clostridium</taxon>
    </lineage>
</organism>
<comment type="subcellular location">
    <subcellularLocation>
        <location evidence="8">Cytoplasm</location>
    </subcellularLocation>
</comment>
<keyword evidence="8" id="KW-0963">Cytoplasm</keyword>
<evidence type="ECO:0000256" key="3">
    <source>
        <dbReference type="ARBA" id="ARBA00022741"/>
    </source>
</evidence>
<comment type="catalytic activity">
    <reaction evidence="7 8">
        <text>CMP + ATP = CDP + ADP</text>
        <dbReference type="Rhea" id="RHEA:11600"/>
        <dbReference type="ChEBI" id="CHEBI:30616"/>
        <dbReference type="ChEBI" id="CHEBI:58069"/>
        <dbReference type="ChEBI" id="CHEBI:60377"/>
        <dbReference type="ChEBI" id="CHEBI:456216"/>
        <dbReference type="EC" id="2.7.4.25"/>
    </reaction>
</comment>
<gene>
    <name evidence="8" type="primary">cmk</name>
    <name evidence="10" type="ORF">EXM42_17545</name>
</gene>
<dbReference type="NCBIfam" id="TIGR00017">
    <property type="entry name" value="cmk"/>
    <property type="match status" value="1"/>
</dbReference>
<evidence type="ECO:0000256" key="7">
    <source>
        <dbReference type="ARBA" id="ARBA00048478"/>
    </source>
</evidence>
<dbReference type="PANTHER" id="PTHR21299:SF2">
    <property type="entry name" value="CYTIDYLATE KINASE"/>
    <property type="match status" value="1"/>
</dbReference>
<reference evidence="10 11" key="1">
    <citation type="submission" date="2019-02" db="EMBL/GenBank/DDBJ databases">
        <title>Genome sequencing of Clostridium botulinum clinical isolates.</title>
        <authorList>
            <person name="Brunt J."/>
            <person name="Van Vliet A.H.M."/>
            <person name="Stringer S.C."/>
            <person name="Grant K.A."/>
            <person name="Carter A.C."/>
            <person name="Peck M.W."/>
        </authorList>
    </citation>
    <scope>NUCLEOTIDE SEQUENCE [LARGE SCALE GENOMIC DNA]</scope>
    <source>
        <strain evidence="10 11">R1125/03</strain>
    </source>
</reference>
<dbReference type="HAMAP" id="MF_00238">
    <property type="entry name" value="Cytidyl_kinase_type1"/>
    <property type="match status" value="1"/>
</dbReference>
<comment type="similarity">
    <text evidence="1 8">Belongs to the cytidylate kinase family. Type 1 subfamily.</text>
</comment>
<dbReference type="InterPro" id="IPR011994">
    <property type="entry name" value="Cytidylate_kinase_dom"/>
</dbReference>
<dbReference type="Proteomes" id="UP000473089">
    <property type="component" value="Unassembled WGS sequence"/>
</dbReference>
<protein>
    <recommendedName>
        <fullName evidence="8">Cytidylate kinase</fullName>
        <shortName evidence="8">CK</shortName>
        <ecNumber evidence="8">2.7.4.25</ecNumber>
    </recommendedName>
    <alternativeName>
        <fullName evidence="8">Cytidine monophosphate kinase</fullName>
        <shortName evidence="8">CMP kinase</shortName>
    </alternativeName>
</protein>
<proteinExistence type="inferred from homology"/>
<dbReference type="InterPro" id="IPR003136">
    <property type="entry name" value="Cytidylate_kin"/>
</dbReference>
<dbReference type="GO" id="GO:0015949">
    <property type="term" value="P:nucleobase-containing small molecule interconversion"/>
    <property type="evidence" value="ECO:0007669"/>
    <property type="project" value="TreeGrafter"/>
</dbReference>
<dbReference type="GO" id="GO:0036431">
    <property type="term" value="F:dCMP kinase activity"/>
    <property type="evidence" value="ECO:0007669"/>
    <property type="project" value="InterPro"/>
</dbReference>
<evidence type="ECO:0000313" key="11">
    <source>
        <dbReference type="Proteomes" id="UP000473089"/>
    </source>
</evidence>
<evidence type="ECO:0000256" key="5">
    <source>
        <dbReference type="ARBA" id="ARBA00022840"/>
    </source>
</evidence>
<dbReference type="InterPro" id="IPR027417">
    <property type="entry name" value="P-loop_NTPase"/>
</dbReference>
<evidence type="ECO:0000256" key="2">
    <source>
        <dbReference type="ARBA" id="ARBA00022679"/>
    </source>
</evidence>
<accession>A0A6M0T2W3</accession>
<evidence type="ECO:0000313" key="10">
    <source>
        <dbReference type="EMBL" id="NFA62119.1"/>
    </source>
</evidence>
<dbReference type="GO" id="GO:0005524">
    <property type="term" value="F:ATP binding"/>
    <property type="evidence" value="ECO:0007669"/>
    <property type="project" value="UniProtKB-UniRule"/>
</dbReference>
<sequence>MLNMSIAIDGPAGAGKSTIAKIIGNKLNLMYINTGSMYRAVTLMALENNIEPSDIEGLKALINSMDISFNGNNIIVNEKDLEEAIRMPIINNNVSKYAAVEEVRELLVSMQQDISKKYNVIMDGRDIGTVVLKDAPYKFFITASAEVRAKRRLKELNGKGININFEDVLKEIKERDYIDSNRKINPLKQSKDAILIDTSNFTIEEVVNKLCNLIQRDLKNNH</sequence>
<evidence type="ECO:0000256" key="1">
    <source>
        <dbReference type="ARBA" id="ARBA00009427"/>
    </source>
</evidence>
<evidence type="ECO:0000256" key="8">
    <source>
        <dbReference type="HAMAP-Rule" id="MF_00238"/>
    </source>
</evidence>
<evidence type="ECO:0000256" key="6">
    <source>
        <dbReference type="ARBA" id="ARBA00047615"/>
    </source>
</evidence>
<keyword evidence="2 8" id="KW-0808">Transferase</keyword>
<dbReference type="GO" id="GO:0005829">
    <property type="term" value="C:cytosol"/>
    <property type="evidence" value="ECO:0007669"/>
    <property type="project" value="TreeGrafter"/>
</dbReference>
<dbReference type="AlphaFoldDB" id="A0A6M0T2W3"/>
<dbReference type="CDD" id="cd02020">
    <property type="entry name" value="CMPK"/>
    <property type="match status" value="1"/>
</dbReference>
<feature type="domain" description="Cytidylate kinase" evidence="9">
    <location>
        <begin position="6"/>
        <end position="215"/>
    </location>
</feature>
<evidence type="ECO:0000256" key="4">
    <source>
        <dbReference type="ARBA" id="ARBA00022777"/>
    </source>
</evidence>
<keyword evidence="4 8" id="KW-0418">Kinase</keyword>
<dbReference type="SUPFAM" id="SSF52540">
    <property type="entry name" value="P-loop containing nucleoside triphosphate hydrolases"/>
    <property type="match status" value="1"/>
</dbReference>
<evidence type="ECO:0000259" key="9">
    <source>
        <dbReference type="Pfam" id="PF02224"/>
    </source>
</evidence>
<comment type="catalytic activity">
    <reaction evidence="6 8">
        <text>dCMP + ATP = dCDP + ADP</text>
        <dbReference type="Rhea" id="RHEA:25094"/>
        <dbReference type="ChEBI" id="CHEBI:30616"/>
        <dbReference type="ChEBI" id="CHEBI:57566"/>
        <dbReference type="ChEBI" id="CHEBI:58593"/>
        <dbReference type="ChEBI" id="CHEBI:456216"/>
        <dbReference type="EC" id="2.7.4.25"/>
    </reaction>
</comment>
<dbReference type="EMBL" id="SGJP01000059">
    <property type="protein sequence ID" value="NFA62119.1"/>
    <property type="molecule type" value="Genomic_DNA"/>
</dbReference>
<dbReference type="Pfam" id="PF02224">
    <property type="entry name" value="Cytidylate_kin"/>
    <property type="match status" value="1"/>
</dbReference>
<feature type="binding site" evidence="8">
    <location>
        <begin position="10"/>
        <end position="18"/>
    </location>
    <ligand>
        <name>ATP</name>
        <dbReference type="ChEBI" id="CHEBI:30616"/>
    </ligand>
</feature>
<dbReference type="GO" id="GO:0006220">
    <property type="term" value="P:pyrimidine nucleotide metabolic process"/>
    <property type="evidence" value="ECO:0007669"/>
    <property type="project" value="UniProtKB-UniRule"/>
</dbReference>
<name>A0A6M0T2W3_CLOBO</name>
<keyword evidence="5 8" id="KW-0067">ATP-binding</keyword>
<dbReference type="Gene3D" id="3.40.50.300">
    <property type="entry name" value="P-loop containing nucleotide triphosphate hydrolases"/>
    <property type="match status" value="1"/>
</dbReference>